<evidence type="ECO:0000313" key="6">
    <source>
        <dbReference type="Proteomes" id="UP000799778"/>
    </source>
</evidence>
<protein>
    <recommendedName>
        <fullName evidence="4">Zn(2)-C6 fungal-type domain-containing protein</fullName>
    </recommendedName>
</protein>
<dbReference type="RefSeq" id="XP_033381388.1">
    <property type="nucleotide sequence ID" value="XM_033522524.1"/>
</dbReference>
<feature type="compositionally biased region" description="Low complexity" evidence="3">
    <location>
        <begin position="77"/>
        <end position="86"/>
    </location>
</feature>
<evidence type="ECO:0000313" key="5">
    <source>
        <dbReference type="EMBL" id="KAF2013049.1"/>
    </source>
</evidence>
<dbReference type="OrthoDB" id="5333823at2759"/>
<sequence length="483" mass="54213">MSRNMSNSNKRTVTRTRTGCWTCRGRRKKCDEVRPFCNTCANLGLRCEGYGVRLRWTAHRKGFVVTDSRPGKRSSRSPRSPQSPQSTTNFSSPRSTTSASLPGKSTNANFVVSTERLLKYIGQESFDSLTEYERDVMCDFLNWGNLTLGSNMGVATEDDAVTLLRDCSNSKPLLINCLTYQITLDPKHAAYVDEYYSRSIQMFRKELSDPTSLDKANTCYAGVLLCSISMNLGMPWTIHLNGLVSILSERQVFARTDVETKEFIHLISTLDIPTHTLGRKTPQLNLWRDYNRSRDGIEDITGLPCSLMDLFSCIMEPDVEERLHAWPVTQGSPTQCKIWKANRAAAIISARQWKIRHAMLESDAHQRPEYQAGPTENGPAIIAVVQEILVIAHELRPLLEDKSAEIRRPLLYPLVAAGSQPSCLTDYDKTFIGDCIIALADGALDEDPYYGGPATVLRELWANGRGRSIEQVAHDLDMEMALF</sequence>
<gene>
    <name evidence="5" type="ORF">BU24DRAFT_263196</name>
</gene>
<reference evidence="5" key="1">
    <citation type="journal article" date="2020" name="Stud. Mycol.">
        <title>101 Dothideomycetes genomes: a test case for predicting lifestyles and emergence of pathogens.</title>
        <authorList>
            <person name="Haridas S."/>
            <person name="Albert R."/>
            <person name="Binder M."/>
            <person name="Bloem J."/>
            <person name="Labutti K."/>
            <person name="Salamov A."/>
            <person name="Andreopoulos B."/>
            <person name="Baker S."/>
            <person name="Barry K."/>
            <person name="Bills G."/>
            <person name="Bluhm B."/>
            <person name="Cannon C."/>
            <person name="Castanera R."/>
            <person name="Culley D."/>
            <person name="Daum C."/>
            <person name="Ezra D."/>
            <person name="Gonzalez J."/>
            <person name="Henrissat B."/>
            <person name="Kuo A."/>
            <person name="Liang C."/>
            <person name="Lipzen A."/>
            <person name="Lutzoni F."/>
            <person name="Magnuson J."/>
            <person name="Mondo S."/>
            <person name="Nolan M."/>
            <person name="Ohm R."/>
            <person name="Pangilinan J."/>
            <person name="Park H.-J."/>
            <person name="Ramirez L."/>
            <person name="Alfaro M."/>
            <person name="Sun H."/>
            <person name="Tritt A."/>
            <person name="Yoshinaga Y."/>
            <person name="Zwiers L.-H."/>
            <person name="Turgeon B."/>
            <person name="Goodwin S."/>
            <person name="Spatafora J."/>
            <person name="Crous P."/>
            <person name="Grigoriev I."/>
        </authorList>
    </citation>
    <scope>NUCLEOTIDE SEQUENCE</scope>
    <source>
        <strain evidence="5">CBS 175.79</strain>
    </source>
</reference>
<dbReference type="AlphaFoldDB" id="A0A6A5XJJ2"/>
<evidence type="ECO:0000259" key="4">
    <source>
        <dbReference type="PROSITE" id="PS50048"/>
    </source>
</evidence>
<feature type="region of interest" description="Disordered" evidence="3">
    <location>
        <begin position="65"/>
        <end position="105"/>
    </location>
</feature>
<dbReference type="SMART" id="SM00066">
    <property type="entry name" value="GAL4"/>
    <property type="match status" value="1"/>
</dbReference>
<dbReference type="Pfam" id="PF11951">
    <property type="entry name" value="Fungal_trans_2"/>
    <property type="match status" value="1"/>
</dbReference>
<dbReference type="GO" id="GO:0008270">
    <property type="term" value="F:zinc ion binding"/>
    <property type="evidence" value="ECO:0007669"/>
    <property type="project" value="InterPro"/>
</dbReference>
<evidence type="ECO:0000256" key="1">
    <source>
        <dbReference type="ARBA" id="ARBA00004123"/>
    </source>
</evidence>
<dbReference type="InterPro" id="IPR001138">
    <property type="entry name" value="Zn2Cys6_DnaBD"/>
</dbReference>
<dbReference type="PROSITE" id="PS50048">
    <property type="entry name" value="ZN2_CY6_FUNGAL_2"/>
    <property type="match status" value="1"/>
</dbReference>
<dbReference type="PROSITE" id="PS00463">
    <property type="entry name" value="ZN2_CY6_FUNGAL_1"/>
    <property type="match status" value="1"/>
</dbReference>
<dbReference type="GeneID" id="54279921"/>
<dbReference type="InterPro" id="IPR036864">
    <property type="entry name" value="Zn2-C6_fun-type_DNA-bd_sf"/>
</dbReference>
<dbReference type="Gene3D" id="4.10.240.10">
    <property type="entry name" value="Zn(2)-C6 fungal-type DNA-binding domain"/>
    <property type="match status" value="1"/>
</dbReference>
<feature type="compositionally biased region" description="Polar residues" evidence="3">
    <location>
        <begin position="87"/>
        <end position="105"/>
    </location>
</feature>
<dbReference type="Pfam" id="PF00172">
    <property type="entry name" value="Zn_clus"/>
    <property type="match status" value="1"/>
</dbReference>
<dbReference type="EMBL" id="ML978072">
    <property type="protein sequence ID" value="KAF2013049.1"/>
    <property type="molecule type" value="Genomic_DNA"/>
</dbReference>
<feature type="domain" description="Zn(2)-C6 fungal-type" evidence="4">
    <location>
        <begin position="19"/>
        <end position="47"/>
    </location>
</feature>
<evidence type="ECO:0000256" key="2">
    <source>
        <dbReference type="ARBA" id="ARBA00023242"/>
    </source>
</evidence>
<accession>A0A6A5XJJ2</accession>
<organism evidence="5 6">
    <name type="scientific">Aaosphaeria arxii CBS 175.79</name>
    <dbReference type="NCBI Taxonomy" id="1450172"/>
    <lineage>
        <taxon>Eukaryota</taxon>
        <taxon>Fungi</taxon>
        <taxon>Dikarya</taxon>
        <taxon>Ascomycota</taxon>
        <taxon>Pezizomycotina</taxon>
        <taxon>Dothideomycetes</taxon>
        <taxon>Pleosporomycetidae</taxon>
        <taxon>Pleosporales</taxon>
        <taxon>Pleosporales incertae sedis</taxon>
        <taxon>Aaosphaeria</taxon>
    </lineage>
</organism>
<dbReference type="SUPFAM" id="SSF57701">
    <property type="entry name" value="Zn2/Cys6 DNA-binding domain"/>
    <property type="match status" value="1"/>
</dbReference>
<dbReference type="CDD" id="cd00067">
    <property type="entry name" value="GAL4"/>
    <property type="match status" value="1"/>
</dbReference>
<dbReference type="GO" id="GO:0000981">
    <property type="term" value="F:DNA-binding transcription factor activity, RNA polymerase II-specific"/>
    <property type="evidence" value="ECO:0007669"/>
    <property type="project" value="InterPro"/>
</dbReference>
<dbReference type="GO" id="GO:0005634">
    <property type="term" value="C:nucleus"/>
    <property type="evidence" value="ECO:0007669"/>
    <property type="project" value="UniProtKB-SubCell"/>
</dbReference>
<dbReference type="PANTHER" id="PTHR37534">
    <property type="entry name" value="TRANSCRIPTIONAL ACTIVATOR PROTEIN UGA3"/>
    <property type="match status" value="1"/>
</dbReference>
<keyword evidence="6" id="KW-1185">Reference proteome</keyword>
<comment type="subcellular location">
    <subcellularLocation>
        <location evidence="1">Nucleus</location>
    </subcellularLocation>
</comment>
<keyword evidence="2" id="KW-0539">Nucleus</keyword>
<dbReference type="PANTHER" id="PTHR37534:SF46">
    <property type="entry name" value="ZN(II)2CYS6 TRANSCRIPTION FACTOR (EUROFUNG)"/>
    <property type="match status" value="1"/>
</dbReference>
<dbReference type="InterPro" id="IPR021858">
    <property type="entry name" value="Fun_TF"/>
</dbReference>
<dbReference type="Proteomes" id="UP000799778">
    <property type="component" value="Unassembled WGS sequence"/>
</dbReference>
<evidence type="ECO:0000256" key="3">
    <source>
        <dbReference type="SAM" id="MobiDB-lite"/>
    </source>
</evidence>
<proteinExistence type="predicted"/>
<name>A0A6A5XJJ2_9PLEO</name>